<dbReference type="EMBL" id="JAAALK010000079">
    <property type="protein sequence ID" value="KAG8100056.1"/>
    <property type="molecule type" value="Genomic_DNA"/>
</dbReference>
<comment type="catalytic activity">
    <reaction evidence="1">
        <text>alpha,alpha-trehalose 6-phosphate + H2O = alpha,alpha-trehalose + phosphate</text>
        <dbReference type="Rhea" id="RHEA:23420"/>
        <dbReference type="ChEBI" id="CHEBI:15377"/>
        <dbReference type="ChEBI" id="CHEBI:16551"/>
        <dbReference type="ChEBI" id="CHEBI:43474"/>
        <dbReference type="ChEBI" id="CHEBI:58429"/>
        <dbReference type="EC" id="3.1.3.12"/>
    </reaction>
</comment>
<accession>A0A8J5X1D6</accession>
<reference evidence="4" key="1">
    <citation type="journal article" date="2021" name="bioRxiv">
        <title>Whole Genome Assembly and Annotation of Northern Wild Rice, Zizania palustris L., Supports a Whole Genome Duplication in the Zizania Genus.</title>
        <authorList>
            <person name="Haas M."/>
            <person name="Kono T."/>
            <person name="Macchietto M."/>
            <person name="Millas R."/>
            <person name="McGilp L."/>
            <person name="Shao M."/>
            <person name="Duquette J."/>
            <person name="Hirsch C.N."/>
            <person name="Kimball J."/>
        </authorList>
    </citation>
    <scope>NUCLEOTIDE SEQUENCE</scope>
    <source>
        <tissue evidence="4">Fresh leaf tissue</tissue>
    </source>
</reference>
<evidence type="ECO:0000313" key="4">
    <source>
        <dbReference type="EMBL" id="KAG8100056.1"/>
    </source>
</evidence>
<dbReference type="GO" id="GO:0004805">
    <property type="term" value="F:trehalose-phosphatase activity"/>
    <property type="evidence" value="ECO:0007669"/>
    <property type="project" value="UniProtKB-EC"/>
</dbReference>
<protein>
    <recommendedName>
        <fullName evidence="6">Trehalose 6-phosphate phosphatase</fullName>
    </recommendedName>
</protein>
<proteinExistence type="predicted"/>
<comment type="cofactor">
    <cofactor evidence="2">
        <name>a divalent metal cation</name>
        <dbReference type="ChEBI" id="CHEBI:60240"/>
    </cofactor>
</comment>
<evidence type="ECO:0008006" key="6">
    <source>
        <dbReference type="Google" id="ProtNLM"/>
    </source>
</evidence>
<dbReference type="Pfam" id="PF02358">
    <property type="entry name" value="Trehalose_PPase"/>
    <property type="match status" value="1"/>
</dbReference>
<dbReference type="GO" id="GO:0005992">
    <property type="term" value="P:trehalose biosynthetic process"/>
    <property type="evidence" value="ECO:0007669"/>
    <property type="project" value="InterPro"/>
</dbReference>
<evidence type="ECO:0000313" key="5">
    <source>
        <dbReference type="Proteomes" id="UP000729402"/>
    </source>
</evidence>
<keyword evidence="3" id="KW-0378">Hydrolase</keyword>
<name>A0A8J5X1D6_ZIZPA</name>
<dbReference type="OrthoDB" id="411251at2759"/>
<dbReference type="Proteomes" id="UP000729402">
    <property type="component" value="Unassembled WGS sequence"/>
</dbReference>
<dbReference type="AlphaFoldDB" id="A0A8J5X1D6"/>
<gene>
    <name evidence="4" type="ORF">GUJ93_ZPchr0013g37548</name>
</gene>
<evidence type="ECO:0000256" key="1">
    <source>
        <dbReference type="ARBA" id="ARBA00000500"/>
    </source>
</evidence>
<organism evidence="4 5">
    <name type="scientific">Zizania palustris</name>
    <name type="common">Northern wild rice</name>
    <dbReference type="NCBI Taxonomy" id="103762"/>
    <lineage>
        <taxon>Eukaryota</taxon>
        <taxon>Viridiplantae</taxon>
        <taxon>Streptophyta</taxon>
        <taxon>Embryophyta</taxon>
        <taxon>Tracheophyta</taxon>
        <taxon>Spermatophyta</taxon>
        <taxon>Magnoliopsida</taxon>
        <taxon>Liliopsida</taxon>
        <taxon>Poales</taxon>
        <taxon>Poaceae</taxon>
        <taxon>BOP clade</taxon>
        <taxon>Oryzoideae</taxon>
        <taxon>Oryzeae</taxon>
        <taxon>Zizaniinae</taxon>
        <taxon>Zizania</taxon>
    </lineage>
</organism>
<dbReference type="PANTHER" id="PTHR43768">
    <property type="entry name" value="TREHALOSE 6-PHOSPHATE PHOSPHATASE"/>
    <property type="match status" value="1"/>
</dbReference>
<dbReference type="InterPro" id="IPR044651">
    <property type="entry name" value="OTSB-like"/>
</dbReference>
<dbReference type="PANTHER" id="PTHR43768:SF54">
    <property type="entry name" value="TREHALOSE-PHOSPHATE PHOSPHATASE 10-RELATED"/>
    <property type="match status" value="1"/>
</dbReference>
<evidence type="ECO:0000256" key="2">
    <source>
        <dbReference type="ARBA" id="ARBA00001968"/>
    </source>
</evidence>
<keyword evidence="5" id="KW-1185">Reference proteome</keyword>
<comment type="caution">
    <text evidence="4">The sequence shown here is derived from an EMBL/GenBank/DDBJ whole genome shotgun (WGS) entry which is preliminary data.</text>
</comment>
<dbReference type="InterPro" id="IPR003337">
    <property type="entry name" value="Trehalose_PPase"/>
</dbReference>
<evidence type="ECO:0000256" key="3">
    <source>
        <dbReference type="ARBA" id="ARBA00022801"/>
    </source>
</evidence>
<sequence length="194" mass="21603">MPLHAANGSSSGSSSDPIYRAWTKKYPSALNAFDQIVACGKGKKIALFLDYDSTLSPIVDEPDNAVMSDQMREVVRNAALRLPTAIISGRSRDNKNCGMLVAMEWTLGPVGERDSVPEHWSPVSSNKMQGKEEKIFQAAPEFLPMINEVFRLLVDKTDAIDGVKDWRLVAECTNDVMKLYPRASTKGFFWLWTS</sequence>
<reference evidence="4" key="2">
    <citation type="submission" date="2021-02" db="EMBL/GenBank/DDBJ databases">
        <authorList>
            <person name="Kimball J.A."/>
            <person name="Haas M.W."/>
            <person name="Macchietto M."/>
            <person name="Kono T."/>
            <person name="Duquette J."/>
            <person name="Shao M."/>
        </authorList>
    </citation>
    <scope>NUCLEOTIDE SEQUENCE</scope>
    <source>
        <tissue evidence="4">Fresh leaf tissue</tissue>
    </source>
</reference>